<protein>
    <recommendedName>
        <fullName evidence="3">TnsA endonuclease N-terminal domain-containing protein</fullName>
    </recommendedName>
</protein>
<dbReference type="Proteomes" id="UP001177935">
    <property type="component" value="Unassembled WGS sequence"/>
</dbReference>
<dbReference type="RefSeq" id="WP_102560749.1">
    <property type="nucleotide sequence ID" value="NZ_CAWNUI010000032.1"/>
</dbReference>
<sequence length="279" mass="31736">MLKAILHGKAGRIEHGGQDSVRWASVFKAREDLLTSTFFERFAYLSDDVQTQILASCFSLSPNDFQAKFGAFQSIDYWPRYELSEGGESRQVEPDLVIRFELCNLIVEVKPPAGGDQYYKQWQREIASFIQSDEHNELPLHFLAIGRIETGTATQWASRLQKRYPCLKTVGATKWQAVTDNLVKLMEGDGISPTDRRVLADMLEALALYGLKTNSFEWHDLICHGFNALSLQHSLLSDHSIKQELVSACAFQFEPRLINHNFTPVSLDTLSVWPRNSHE</sequence>
<comment type="caution">
    <text evidence="1">The sequence shown here is derived from an EMBL/GenBank/DDBJ whole genome shotgun (WGS) entry which is preliminary data.</text>
</comment>
<evidence type="ECO:0008006" key="3">
    <source>
        <dbReference type="Google" id="ProtNLM"/>
    </source>
</evidence>
<evidence type="ECO:0000313" key="1">
    <source>
        <dbReference type="EMBL" id="MDP2503067.1"/>
    </source>
</evidence>
<proteinExistence type="predicted"/>
<gene>
    <name evidence="1" type="ORF">Q8W42_20330</name>
</gene>
<name>A0AB35N403_VIBSP</name>
<evidence type="ECO:0000313" key="2">
    <source>
        <dbReference type="Proteomes" id="UP001177935"/>
    </source>
</evidence>
<dbReference type="AlphaFoldDB" id="A0AB35N403"/>
<dbReference type="EMBL" id="JAUYVL010000016">
    <property type="protein sequence ID" value="MDP2503067.1"/>
    <property type="molecule type" value="Genomic_DNA"/>
</dbReference>
<reference evidence="1" key="1">
    <citation type="submission" date="2023-07" db="EMBL/GenBank/DDBJ databases">
        <title>Genome content predicts the carbon catabolic preferences of heterotrophic bacteria.</title>
        <authorList>
            <person name="Gralka M."/>
        </authorList>
    </citation>
    <scope>NUCLEOTIDE SEQUENCE</scope>
    <source>
        <strain evidence="1">6E02</strain>
    </source>
</reference>
<accession>A0AB35N403</accession>
<organism evidence="1 2">
    <name type="scientific">Vibrio splendidus</name>
    <dbReference type="NCBI Taxonomy" id="29497"/>
    <lineage>
        <taxon>Bacteria</taxon>
        <taxon>Pseudomonadati</taxon>
        <taxon>Pseudomonadota</taxon>
        <taxon>Gammaproteobacteria</taxon>
        <taxon>Vibrionales</taxon>
        <taxon>Vibrionaceae</taxon>
        <taxon>Vibrio</taxon>
    </lineage>
</organism>